<dbReference type="Proteomes" id="UP000029867">
    <property type="component" value="Unassembled WGS sequence"/>
</dbReference>
<evidence type="ECO:0000313" key="3">
    <source>
        <dbReference type="EMBL" id="KGK38820.1"/>
    </source>
</evidence>
<evidence type="ECO:0000259" key="2">
    <source>
        <dbReference type="Pfam" id="PF16561"/>
    </source>
</evidence>
<evidence type="ECO:0000256" key="1">
    <source>
        <dbReference type="SAM" id="MobiDB-lite"/>
    </source>
</evidence>
<name>A0A099P1M4_PICKU</name>
<feature type="compositionally biased region" description="Polar residues" evidence="1">
    <location>
        <begin position="138"/>
        <end position="158"/>
    </location>
</feature>
<dbReference type="InterPro" id="IPR014756">
    <property type="entry name" value="Ig_E-set"/>
</dbReference>
<feature type="region of interest" description="Disordered" evidence="1">
    <location>
        <begin position="101"/>
        <end position="178"/>
    </location>
</feature>
<dbReference type="InterPro" id="IPR032640">
    <property type="entry name" value="AMPK1_CBM"/>
</dbReference>
<proteinExistence type="predicted"/>
<dbReference type="VEuPathDB" id="FungiDB:C5L36_0B00770"/>
<protein>
    <recommendedName>
        <fullName evidence="2">AMP-activated protein kinase glycogen-binding domain-containing protein</fullName>
    </recommendedName>
</protein>
<dbReference type="CDD" id="cd02859">
    <property type="entry name" value="E_set_AMPKbeta_like_N"/>
    <property type="match status" value="1"/>
</dbReference>
<sequence length="203" mass="23144">MPVDGEETHLVFKLYDPSKVHHRVNVAGTFNNWNPNGDLLSFDLKTKTWLLDLLVDLPVNERVLYKYIVDEGTWICDGEAPSTKDELGNENNVTYVVAITRDQPEAGQKDNGPLNNTSDHENELFEPNEDAVQDGGSAPSSGESDTHNDVPQASQVLTRRNVHKSDFPDTPNVEEHRPTTSFWDQVKWFFHYLLSWFYPQTQT</sequence>
<feature type="compositionally biased region" description="Basic and acidic residues" evidence="1">
    <location>
        <begin position="163"/>
        <end position="178"/>
    </location>
</feature>
<comment type="caution">
    <text evidence="3">The sequence shown here is derived from an EMBL/GenBank/DDBJ whole genome shotgun (WGS) entry which is preliminary data.</text>
</comment>
<feature type="domain" description="AMP-activated protein kinase glycogen-binding" evidence="2">
    <location>
        <begin position="22"/>
        <end position="97"/>
    </location>
</feature>
<gene>
    <name evidence="3" type="ORF">JL09_g1989</name>
</gene>
<dbReference type="Gene3D" id="2.60.40.10">
    <property type="entry name" value="Immunoglobulins"/>
    <property type="match status" value="1"/>
</dbReference>
<evidence type="ECO:0000313" key="4">
    <source>
        <dbReference type="Proteomes" id="UP000029867"/>
    </source>
</evidence>
<accession>A0A099P1M4</accession>
<dbReference type="SUPFAM" id="SSF81296">
    <property type="entry name" value="E set domains"/>
    <property type="match status" value="1"/>
</dbReference>
<dbReference type="EMBL" id="JQFK01000015">
    <property type="protein sequence ID" value="KGK38820.1"/>
    <property type="molecule type" value="Genomic_DNA"/>
</dbReference>
<dbReference type="Pfam" id="PF16561">
    <property type="entry name" value="AMPK1_CBM"/>
    <property type="match status" value="1"/>
</dbReference>
<organism evidence="3 4">
    <name type="scientific">Pichia kudriavzevii</name>
    <name type="common">Yeast</name>
    <name type="synonym">Issatchenkia orientalis</name>
    <dbReference type="NCBI Taxonomy" id="4909"/>
    <lineage>
        <taxon>Eukaryota</taxon>
        <taxon>Fungi</taxon>
        <taxon>Dikarya</taxon>
        <taxon>Ascomycota</taxon>
        <taxon>Saccharomycotina</taxon>
        <taxon>Pichiomycetes</taxon>
        <taxon>Pichiales</taxon>
        <taxon>Pichiaceae</taxon>
        <taxon>Pichia</taxon>
    </lineage>
</organism>
<reference evidence="4" key="1">
    <citation type="journal article" date="2014" name="Microb. Cell Fact.">
        <title>Exploiting Issatchenkia orientalis SD108 for succinic acid production.</title>
        <authorList>
            <person name="Xiao H."/>
            <person name="Shao Z."/>
            <person name="Jiang Y."/>
            <person name="Dole S."/>
            <person name="Zhao H."/>
        </authorList>
    </citation>
    <scope>NUCLEOTIDE SEQUENCE [LARGE SCALE GENOMIC DNA]</scope>
    <source>
        <strain evidence="4">SD108</strain>
    </source>
</reference>
<dbReference type="HOGENOM" id="CLU_1349104_0_0_1"/>
<dbReference type="AlphaFoldDB" id="A0A099P1M4"/>
<dbReference type="InterPro" id="IPR013783">
    <property type="entry name" value="Ig-like_fold"/>
</dbReference>